<evidence type="ECO:0000313" key="2">
    <source>
        <dbReference type="EMBL" id="KAA1184710.1"/>
    </source>
</evidence>
<evidence type="ECO:0000256" key="1">
    <source>
        <dbReference type="SAM" id="Phobius"/>
    </source>
</evidence>
<feature type="transmembrane region" description="Helical" evidence="1">
    <location>
        <begin position="88"/>
        <end position="107"/>
    </location>
</feature>
<reference evidence="2 3" key="1">
    <citation type="submission" date="2019-07" db="EMBL/GenBank/DDBJ databases">
        <title>The Draft Genome Sequence of Rhizobium tropici SARCC-755 Associated with Superior Nodulation on Pigeonpea (Cajanus cajan (L.) Millsp.).</title>
        <authorList>
            <person name="Bopape F.L."/>
            <person name="Hassen A.I."/>
            <person name="Swanevelder Z.H."/>
            <person name="Gwata E.T."/>
        </authorList>
    </citation>
    <scope>NUCLEOTIDE SEQUENCE [LARGE SCALE GENOMIC DNA]</scope>
    <source>
        <strain evidence="2 3">SARCC-755</strain>
    </source>
</reference>
<name>A0A5B0WCB6_RHITR</name>
<keyword evidence="1" id="KW-1133">Transmembrane helix</keyword>
<evidence type="ECO:0000313" key="3">
    <source>
        <dbReference type="Proteomes" id="UP000323608"/>
    </source>
</evidence>
<dbReference type="RefSeq" id="WP_149633491.1">
    <property type="nucleotide sequence ID" value="NZ_VNIP01000003.1"/>
</dbReference>
<proteinExistence type="predicted"/>
<organism evidence="2 3">
    <name type="scientific">Rhizobium tropici</name>
    <dbReference type="NCBI Taxonomy" id="398"/>
    <lineage>
        <taxon>Bacteria</taxon>
        <taxon>Pseudomonadati</taxon>
        <taxon>Pseudomonadota</taxon>
        <taxon>Alphaproteobacteria</taxon>
        <taxon>Hyphomicrobiales</taxon>
        <taxon>Rhizobiaceae</taxon>
        <taxon>Rhizobium/Agrobacterium group</taxon>
        <taxon>Rhizobium</taxon>
    </lineage>
</organism>
<feature type="transmembrane region" description="Helical" evidence="1">
    <location>
        <begin position="29"/>
        <end position="54"/>
    </location>
</feature>
<dbReference type="OrthoDB" id="8397919at2"/>
<dbReference type="Proteomes" id="UP000323608">
    <property type="component" value="Unassembled WGS sequence"/>
</dbReference>
<protein>
    <submittedName>
        <fullName evidence="2">Uncharacterized protein</fullName>
    </submittedName>
</protein>
<keyword evidence="1" id="KW-0812">Transmembrane</keyword>
<accession>A0A5B0WCB6</accession>
<dbReference type="EMBL" id="VNIP01000003">
    <property type="protein sequence ID" value="KAA1184710.1"/>
    <property type="molecule type" value="Genomic_DNA"/>
</dbReference>
<feature type="transmembrane region" description="Helical" evidence="1">
    <location>
        <begin position="127"/>
        <end position="145"/>
    </location>
</feature>
<gene>
    <name evidence="2" type="ORF">FP026_04870</name>
</gene>
<sequence>MKSADKNAEVLLSEVGNSNSLTSSLSTSLFGAPLIFLGPIAAAAFLMACFPHAFSPSWTPLVLMGASIPIIGLVLLQRREEQRNKIGFMFNLSWIAWVVMSLATVSYCLNAGTREFGNSLVQLNPGWLTLMFGWFFAAACGRVALSISKLLYP</sequence>
<feature type="transmembrane region" description="Helical" evidence="1">
    <location>
        <begin position="60"/>
        <end position="76"/>
    </location>
</feature>
<comment type="caution">
    <text evidence="2">The sequence shown here is derived from an EMBL/GenBank/DDBJ whole genome shotgun (WGS) entry which is preliminary data.</text>
</comment>
<keyword evidence="1" id="KW-0472">Membrane</keyword>
<dbReference type="AlphaFoldDB" id="A0A5B0WCB6"/>